<dbReference type="CDD" id="cd06071">
    <property type="entry name" value="Beach"/>
    <property type="match status" value="1"/>
</dbReference>
<dbReference type="InterPro" id="IPR031570">
    <property type="entry name" value="NBEA/BDCP_DUF4704"/>
</dbReference>
<reference evidence="13" key="1">
    <citation type="submission" date="2025-08" db="UniProtKB">
        <authorList>
            <consortium name="RefSeq"/>
        </authorList>
    </citation>
    <scope>IDENTIFICATION</scope>
    <source>
        <tissue evidence="13">Whole larvae</tissue>
    </source>
</reference>
<evidence type="ECO:0000256" key="4">
    <source>
        <dbReference type="ARBA" id="ARBA00022771"/>
    </source>
</evidence>
<feature type="compositionally biased region" description="Pro residues" evidence="8">
    <location>
        <begin position="3425"/>
        <end position="3434"/>
    </location>
</feature>
<dbReference type="InterPro" id="IPR013083">
    <property type="entry name" value="Znf_RING/FYVE/PHD"/>
</dbReference>
<dbReference type="InterPro" id="IPR013320">
    <property type="entry name" value="ConA-like_dom_sf"/>
</dbReference>
<dbReference type="SUPFAM" id="SSF50729">
    <property type="entry name" value="PH domain-like"/>
    <property type="match status" value="1"/>
</dbReference>
<keyword evidence="5" id="KW-0862">Zinc</keyword>
<dbReference type="InterPro" id="IPR036372">
    <property type="entry name" value="BEACH_dom_sf"/>
</dbReference>
<dbReference type="PROSITE" id="PS00678">
    <property type="entry name" value="WD_REPEATS_1"/>
    <property type="match status" value="1"/>
</dbReference>
<sequence length="3602" mass="399965">MNLMRKLRGASASTSEATETSSSSSHVQLGLMHLKKLFAEYTHPPQPLTEVEKDDKLYNMLPLFCKVFGTSPSSDMNEKFWDILSFCQQVSKLMVSEIRKRASNQSTETASCAIAKFLEIENSEESSNGWMLLSTLNLLAAGDQSLIQVMTTASIPSTLVKCLYLFFDLPEIPESEADIQDGNSEFTPRERRILLQKIFVQVLVRLCSHPFPCEELARKDDLSLLFSAITSWCAPHNIMWRKSAAEVLMTLSRHGLTQSVVQYIHNKGCVGLCIENMQKIPELTPLEVVEMFVAVFCFLKDSSDVSQLLLDDFRSCQGYLFLSEFLLKHETQEVPDYLTDGLEEERVSGTEARAALRNLVLMVSSLCACGFSELRPTRVPTELFQLQGFVLPQPTTPGQAVRNVQAFQVLQSVFIKSNSPALCCTILDAISSVYHADNANYFILENQNTLSQFSEGIHTKNAEIQEKFFELLEFIVFQLNFVPCKELISLSLLLKANRSRSCSILCMKTLLNILKHNAIFKEVYREVGMLEVFVTCLSRYAVFLKDKQILEEEKNKTESSESKPNESPKAPERKKRLSAKQDSLIKDPSIEIEEEELGSLVMECLTALLNGNSNNCNVFRDCGGAKCVHGMLVHESCRSKALGVIRELIVSGSGEEDMAALLCGMHAAPNDALRLKLHVLKALLACLRDSHRTRTIFRKVSGFVYVTSVLVSLEGKLKGDEMMDRDMLQLIHIVFYTISTAMRFEPANAKFFHHEICMTTLCDTIRLLGCFTQDTELQNDIEVGDIELYEVFHEIFTGNILEMTFPEKVPVVFVHACIVLRLLYDVALDSFDKPTFCGSLNVKSPSLTRQSSAINESKPAGRTAPLNLTSGSGSSGEAWVVHSGVVIVLAKLLPALPRPPEHQAYAWAIRDYLAHVLKSLVRSERNQQVMCGAGLAGVVLRVCGAALRGERHALHAPAMYMLERLAAHALRPADLREFLRMGNPLNCVAPEPGQVWKPGGPVPLTRIKTLVSMTTPRDYRSQNSCTLPPFVEFDMSAEGFGCLYLPSIAPQSANLNALGTQDNSTLGGIGSGDRVFPPQTGLTYSTWICVEKYSEPRSDPHCVRLLTLVRNINNSRDEHLVCLALVLSARDKAIIVSTQETLVPHNVGEWEPEGSGECGARVWCPDLQHEGQWHHLALVLNRAVLKNSSFSLYLDGQHMHSGKLHYVSANPGGGAATLSGASSVYCVLGTPPQWRRYSRLVWRQGPALLLEDVLPAQTVSIIYQLGPHYVGTLQAPVPPGPNQEPLAPLVAEEKVVFGINARAMSQLTLAKIRKVYSKNDNKAIAKQLGMSSHENATPIRILHNSAGHLMGPARCLGGTVVGYLGVRVFCSKPAAIMIDTVGGCSVLLGLIAMAQDVECLYAGVKALVCVVRSNKSAQAEMDRRKGYQTLAMLLKRKKQLLNSHILHLIFGLVGTVDSQKETSSIPNLTAFQDLICELDVWLGAPGGLIKSLLEHLLELATETAHRTHNLRTMRDLQLVSKLLYIINDVKVVSTKNVLIQLLAALLGGQPRPNDLLCLGQFMAYTLPLPSQTEKGINPKESDDEKESEGEQIILRNKCFNVLHGLLFTARNLVNTIVCEEISRVLGMDWLLSFMQENVHPTTVLWALRILVILCSGQGQQSAILQRFREGVGNGGWLRHTEVSSSPQQAGVMLTATPHSNSHLHTALLHTSGFALLSWLVLAHIQIPELYYLLFGLTLGQPMRHVRCERGVSVERVWAAAWGAAAPARQSSAALAARISLCPEAVGVLLAAVRALVHTDPPALPHWLADHPVAIVQVLFSLYNTLPDFVTIMMTAEVLTALASILFPPNTPDDIHMPICESGESSGASTPGSEKEIVIMGNSAALTQHPVRQGVMDFLKVIVLDSLSLNVSGKAAPSAAPSTDSVPPSMFCTPCSPCSTPRSFFYSVIDLVLDASPANSTSQQQIEYQTEVLTTLMENLLNTELFGSESNISNVCYLAARLVDKLWQGQLSRDPHEVFDFIVKLVTQAKKKSSVISLEGLHHCLNRTILFLLSRSTDSIADQMSVLEALHKLTTNRLLIFGAGNHELEFIGCLTYCLIQLSANMKIALDSHMRTTWHVNPSGDLESRDDKLTTHQGRNLMGGAARRVWEELYACKKPAIEEVFKVTLAAAAQHARAPDLAAVRDQLHDHAHRLWLNYIEAERKAVYRVPWELHNQIQSKIQKVTGGLTRLASRTKVKKEESAKQRQHPPRDHALAYMQDHVQLVRQAWSGALQAAGVTAAHTTRYVQAEWAGAWRELTRERALWGPPRAARLHKWLLDCTEGPCRMRKMLRRNHMFYLHYPYRPHLDNPDNKQLKYKVAQSLDSKEYYKVYQQWRTSSNNLGETDFIDPADLQTYEEEVANNRDTSLDVVNEGGSPSDLVSSGVVSRGANQTSGEANEDGPDNEDEDEQQQPPPDNQTLLRLLEHHEKISHMFRCARIQGLDTTEGLLLFGREHCYIIDGFTLLKNREIRDLDSCPDDYEPILPSQGIQRSNQRQCSKFLYEDIREVHKRRYLLQPIALEVFSSDGRNYLLAFPRKVRTKVYSRFTSLATGMADSAAGSVAGQKRGVAVEQPAGLLATLIGDTSVTQRWLRGEISNFQYLMHLNTLAGRSYNDLMQYPVFPWILADYDSLDLDLTDPATFRDLTKPMGAQSPDRLEQFRKRYKEWDDPHGETPPYHYGTHYSSAMIVCSYLVRMEPFTQHFLRLQGGHFDLADRMFHSVKEAWNSASRHNMADVKELIPEFFYLPEFLVNSNNFDLGCKQSGVALGDVVLPPWARGDPREFIRLHRAALESDYVSHRLHHWIDLVFGYKQQGQPAVDACNVFHHLFYEGNVDIYNIDDPLKKNATIGFINNFGQIPKQLFKKAHPSKKMSQRSSTILDPNNIIPSQGITPPEKLFFHNLENLRPSLQPVKEVKGPVGQILYTDKAILAVEQNKVLMPPSYNKYVAWGFADHSLRIGNYDNDKAVFVCETVAQACGEIVTCVCPSAKTIVTAGTSTVVTVWQYWARRRRLAVKVCLYGHEEAVTCLAASPAYNLVVSGSRDGQAIVWDVERGTFIRQLLPPESYPLPYPPVSALAIDDLTGDIATCSGSTVFAWSINGELVGAADTGGGRERSHQVLCVAFSQTREWDPLNVIVTGSSDGVVRMWSIDYIAETVEDQNDSIEAVSIEPEPTSIDIEKDLDQQKLSVQDSEDTKSEYEAKSESETKTEDMEQTDREAAIKRVEELVKQMSLSHENEGNLTKSGSESSLSDACETTSAKESARRHEEKDICSDNEDAHYSEEKDDNIDSCDEAKQEYDNEKDLEIDPDSIHRSKLQKQGNVVLRRKSKGNPLYRKSGGSIGESTESGSLEGARGPSQDTGAGVEGGLRASKSDTSLTDSFVLVSAPASPSPASPAPAPAHSSHASHARQARAAATNADTAAAGGEIKWRRRLVLRGKLTMHTAYERRDNACPAAVTAVAPARSGRGLAVGDARGRIFRWSAPDMSSSSGAKGGPADHWIRDDTAPYCTQCQVRFTALERRHHCRECGAVFCGRCSRYEAPVRRLRALRPVRVCQRCHDNIQAAKQ</sequence>
<feature type="compositionally biased region" description="Basic and acidic residues" evidence="8">
    <location>
        <begin position="3297"/>
        <end position="3318"/>
    </location>
</feature>
<evidence type="ECO:0000259" key="10">
    <source>
        <dbReference type="PROSITE" id="PS50197"/>
    </source>
</evidence>
<dbReference type="Gene3D" id="2.30.29.30">
    <property type="entry name" value="Pleckstrin-homology domain (PH domain)/Phosphotyrosine-binding domain (PTB)"/>
    <property type="match status" value="1"/>
</dbReference>
<dbReference type="Pfam" id="PF23295">
    <property type="entry name" value="Arm_4"/>
    <property type="match status" value="1"/>
</dbReference>
<dbReference type="InterPro" id="IPR000306">
    <property type="entry name" value="Znf_FYVE"/>
</dbReference>
<dbReference type="Proteomes" id="UP001652740">
    <property type="component" value="Unplaced"/>
</dbReference>
<feature type="compositionally biased region" description="Basic and acidic residues" evidence="8">
    <location>
        <begin position="3328"/>
        <end position="3348"/>
    </location>
</feature>
<feature type="compositionally biased region" description="Low complexity" evidence="8">
    <location>
        <begin position="10"/>
        <end position="25"/>
    </location>
</feature>
<dbReference type="InterPro" id="IPR019775">
    <property type="entry name" value="WD40_repeat_CS"/>
</dbReference>
<feature type="region of interest" description="Disordered" evidence="8">
    <location>
        <begin position="3206"/>
        <end position="3253"/>
    </location>
</feature>
<feature type="compositionally biased region" description="Basic and acidic residues" evidence="8">
    <location>
        <begin position="3229"/>
        <end position="3253"/>
    </location>
</feature>
<dbReference type="SUPFAM" id="SSF49899">
    <property type="entry name" value="Concanavalin A-like lectins/glucanases"/>
    <property type="match status" value="1"/>
</dbReference>
<dbReference type="SUPFAM" id="SSF81837">
    <property type="entry name" value="BEACH domain"/>
    <property type="match status" value="1"/>
</dbReference>
<dbReference type="Gene3D" id="1.10.1540.10">
    <property type="entry name" value="BEACH domain"/>
    <property type="match status" value="1"/>
</dbReference>
<feature type="region of interest" description="Disordered" evidence="8">
    <location>
        <begin position="554"/>
        <end position="582"/>
    </location>
</feature>
<keyword evidence="3" id="KW-0677">Repeat</keyword>
<dbReference type="SUPFAM" id="SSF48371">
    <property type="entry name" value="ARM repeat"/>
    <property type="match status" value="1"/>
</dbReference>
<dbReference type="InterPro" id="IPR011993">
    <property type="entry name" value="PH-like_dom_sf"/>
</dbReference>
<dbReference type="InterPro" id="IPR016024">
    <property type="entry name" value="ARM-type_fold"/>
</dbReference>
<keyword evidence="4 6" id="KW-0863">Zinc-finger</keyword>
<dbReference type="InterPro" id="IPR023362">
    <property type="entry name" value="PH-BEACH_dom"/>
</dbReference>
<dbReference type="InterPro" id="IPR015943">
    <property type="entry name" value="WD40/YVTN_repeat-like_dom_sf"/>
</dbReference>
<dbReference type="Gene3D" id="3.30.40.10">
    <property type="entry name" value="Zinc/RING finger domain, C3HC4 (zinc finger)"/>
    <property type="match status" value="1"/>
</dbReference>
<name>A0ABM3MXS7_GALME</name>
<dbReference type="PROSITE" id="PS51783">
    <property type="entry name" value="PH_BEACH"/>
    <property type="match status" value="1"/>
</dbReference>
<dbReference type="PROSITE" id="PS50197">
    <property type="entry name" value="BEACH"/>
    <property type="match status" value="1"/>
</dbReference>
<feature type="repeat" description="WD" evidence="7">
    <location>
        <begin position="3055"/>
        <end position="3096"/>
    </location>
</feature>
<protein>
    <submittedName>
        <fullName evidence="13">WD repeat and FYVE domain-containing protein 3 isoform X1</fullName>
    </submittedName>
</protein>
<dbReference type="SUPFAM" id="SSF57903">
    <property type="entry name" value="FYVE/PHD zinc finger"/>
    <property type="match status" value="1"/>
</dbReference>
<dbReference type="PROSITE" id="PS50082">
    <property type="entry name" value="WD_REPEATS_2"/>
    <property type="match status" value="2"/>
</dbReference>
<dbReference type="InterPro" id="IPR051944">
    <property type="entry name" value="BEACH_domain_protein"/>
</dbReference>
<accession>A0ABM3MXS7</accession>
<evidence type="ECO:0000256" key="7">
    <source>
        <dbReference type="PROSITE-ProRule" id="PRU00221"/>
    </source>
</evidence>
<dbReference type="PROSITE" id="PS50294">
    <property type="entry name" value="WD_REPEATS_REGION"/>
    <property type="match status" value="1"/>
</dbReference>
<evidence type="ECO:0000256" key="1">
    <source>
        <dbReference type="ARBA" id="ARBA00022574"/>
    </source>
</evidence>
<feature type="region of interest" description="Disordered" evidence="8">
    <location>
        <begin position="3268"/>
        <end position="3408"/>
    </location>
</feature>
<feature type="compositionally biased region" description="Polar residues" evidence="8">
    <location>
        <begin position="3268"/>
        <end position="3296"/>
    </location>
</feature>
<dbReference type="InterPro" id="IPR017455">
    <property type="entry name" value="Znf_FYVE-rel"/>
</dbReference>
<feature type="repeat" description="WD" evidence="7">
    <location>
        <begin position="3170"/>
        <end position="3187"/>
    </location>
</feature>
<dbReference type="Pfam" id="PF02138">
    <property type="entry name" value="Beach"/>
    <property type="match status" value="1"/>
</dbReference>
<evidence type="ECO:0000256" key="8">
    <source>
        <dbReference type="SAM" id="MobiDB-lite"/>
    </source>
</evidence>
<dbReference type="SMART" id="SM01026">
    <property type="entry name" value="Beach"/>
    <property type="match status" value="1"/>
</dbReference>
<dbReference type="Pfam" id="PF14844">
    <property type="entry name" value="PH_BEACH"/>
    <property type="match status" value="1"/>
</dbReference>
<dbReference type="InterPro" id="IPR011011">
    <property type="entry name" value="Znf_FYVE_PHD"/>
</dbReference>
<dbReference type="InterPro" id="IPR056252">
    <property type="entry name" value="Alfy-like_Arm-like"/>
</dbReference>
<dbReference type="SMART" id="SM00064">
    <property type="entry name" value="FYVE"/>
    <property type="match status" value="1"/>
</dbReference>
<feature type="domain" description="BEACH" evidence="10">
    <location>
        <begin position="2614"/>
        <end position="2907"/>
    </location>
</feature>
<dbReference type="PANTHER" id="PTHR46108:SF4">
    <property type="entry name" value="BLUE CHEESE"/>
    <property type="match status" value="1"/>
</dbReference>
<feature type="region of interest" description="Disordered" evidence="8">
    <location>
        <begin position="2407"/>
        <end position="2456"/>
    </location>
</feature>
<feature type="compositionally biased region" description="Low complexity" evidence="8">
    <location>
        <begin position="3378"/>
        <end position="3388"/>
    </location>
</feature>
<dbReference type="Pfam" id="PF00400">
    <property type="entry name" value="WD40"/>
    <property type="match status" value="2"/>
</dbReference>
<evidence type="ECO:0000256" key="2">
    <source>
        <dbReference type="ARBA" id="ARBA00022723"/>
    </source>
</evidence>
<dbReference type="InterPro" id="IPR036322">
    <property type="entry name" value="WD40_repeat_dom_sf"/>
</dbReference>
<evidence type="ECO:0000313" key="12">
    <source>
        <dbReference type="Proteomes" id="UP001652740"/>
    </source>
</evidence>
<evidence type="ECO:0000256" key="5">
    <source>
        <dbReference type="ARBA" id="ARBA00022833"/>
    </source>
</evidence>
<dbReference type="Pfam" id="PF01363">
    <property type="entry name" value="FYVE"/>
    <property type="match status" value="1"/>
</dbReference>
<dbReference type="Pfam" id="PF15787">
    <property type="entry name" value="DUF4704"/>
    <property type="match status" value="1"/>
</dbReference>
<keyword evidence="1 7" id="KW-0853">WD repeat</keyword>
<dbReference type="InterPro" id="IPR001680">
    <property type="entry name" value="WD40_rpt"/>
</dbReference>
<evidence type="ECO:0000313" key="13">
    <source>
        <dbReference type="RefSeq" id="XP_052756152.1"/>
    </source>
</evidence>
<dbReference type="PANTHER" id="PTHR46108">
    <property type="entry name" value="BLUE CHEESE"/>
    <property type="match status" value="1"/>
</dbReference>
<feature type="region of interest" description="Disordered" evidence="8">
    <location>
        <begin position="1"/>
        <end position="26"/>
    </location>
</feature>
<dbReference type="SMART" id="SM00320">
    <property type="entry name" value="WD40"/>
    <property type="match status" value="4"/>
</dbReference>
<feature type="domain" description="FYVE-type" evidence="9">
    <location>
        <begin position="3538"/>
        <end position="3598"/>
    </location>
</feature>
<dbReference type="InterPro" id="IPR000409">
    <property type="entry name" value="BEACH_dom"/>
</dbReference>
<keyword evidence="12" id="KW-1185">Reference proteome</keyword>
<dbReference type="RefSeq" id="XP_052756152.1">
    <property type="nucleotide sequence ID" value="XM_052900192.1"/>
</dbReference>
<evidence type="ECO:0000259" key="9">
    <source>
        <dbReference type="PROSITE" id="PS50178"/>
    </source>
</evidence>
<evidence type="ECO:0000259" key="11">
    <source>
        <dbReference type="PROSITE" id="PS51783"/>
    </source>
</evidence>
<feature type="compositionally biased region" description="Acidic residues" evidence="8">
    <location>
        <begin position="2436"/>
        <end position="2449"/>
    </location>
</feature>
<gene>
    <name evidence="13" type="primary">LOC113512547</name>
</gene>
<dbReference type="GeneID" id="113512547"/>
<dbReference type="PROSITE" id="PS50178">
    <property type="entry name" value="ZF_FYVE"/>
    <property type="match status" value="1"/>
</dbReference>
<dbReference type="SUPFAM" id="SSF50978">
    <property type="entry name" value="WD40 repeat-like"/>
    <property type="match status" value="1"/>
</dbReference>
<feature type="domain" description="BEACH-type PH" evidence="11">
    <location>
        <begin position="2464"/>
        <end position="2586"/>
    </location>
</feature>
<feature type="compositionally biased region" description="Basic and acidic residues" evidence="8">
    <location>
        <begin position="554"/>
        <end position="571"/>
    </location>
</feature>
<feature type="compositionally biased region" description="Low complexity" evidence="8">
    <location>
        <begin position="3447"/>
        <end position="3457"/>
    </location>
</feature>
<evidence type="ECO:0000256" key="6">
    <source>
        <dbReference type="PROSITE-ProRule" id="PRU00091"/>
    </source>
</evidence>
<dbReference type="CDD" id="cd01201">
    <property type="entry name" value="PH_BEACH"/>
    <property type="match status" value="1"/>
</dbReference>
<feature type="compositionally biased region" description="Polar residues" evidence="8">
    <location>
        <begin position="2418"/>
        <end position="2435"/>
    </location>
</feature>
<organism evidence="12 13">
    <name type="scientific">Galleria mellonella</name>
    <name type="common">Greater wax moth</name>
    <dbReference type="NCBI Taxonomy" id="7137"/>
    <lineage>
        <taxon>Eukaryota</taxon>
        <taxon>Metazoa</taxon>
        <taxon>Ecdysozoa</taxon>
        <taxon>Arthropoda</taxon>
        <taxon>Hexapoda</taxon>
        <taxon>Insecta</taxon>
        <taxon>Pterygota</taxon>
        <taxon>Neoptera</taxon>
        <taxon>Endopterygota</taxon>
        <taxon>Lepidoptera</taxon>
        <taxon>Glossata</taxon>
        <taxon>Ditrysia</taxon>
        <taxon>Pyraloidea</taxon>
        <taxon>Pyralidae</taxon>
        <taxon>Galleriinae</taxon>
        <taxon>Galleria</taxon>
    </lineage>
</organism>
<feature type="region of interest" description="Disordered" evidence="8">
    <location>
        <begin position="3421"/>
        <end position="3457"/>
    </location>
</feature>
<evidence type="ECO:0000256" key="3">
    <source>
        <dbReference type="ARBA" id="ARBA00022737"/>
    </source>
</evidence>
<keyword evidence="2" id="KW-0479">Metal-binding</keyword>
<proteinExistence type="predicted"/>
<dbReference type="Gene3D" id="2.130.10.10">
    <property type="entry name" value="YVTN repeat-like/Quinoprotein amine dehydrogenase"/>
    <property type="match status" value="1"/>
</dbReference>